<accession>A0A934VJQ0</accession>
<proteinExistence type="predicted"/>
<dbReference type="SUPFAM" id="SSF49785">
    <property type="entry name" value="Galactose-binding domain-like"/>
    <property type="match status" value="1"/>
</dbReference>
<keyword evidence="3" id="KW-1185">Reference proteome</keyword>
<dbReference type="Gene3D" id="3.40.390.10">
    <property type="entry name" value="Collagenase (Catalytic Domain)"/>
    <property type="match status" value="1"/>
</dbReference>
<dbReference type="Proteomes" id="UP000604083">
    <property type="component" value="Unassembled WGS sequence"/>
</dbReference>
<dbReference type="Gene3D" id="2.60.120.430">
    <property type="entry name" value="Galactose-binding lectin"/>
    <property type="match status" value="1"/>
</dbReference>
<reference evidence="2" key="1">
    <citation type="submission" date="2021-01" db="EMBL/GenBank/DDBJ databases">
        <title>Modified the classification status of verrucomicrobia.</title>
        <authorList>
            <person name="Feng X."/>
        </authorList>
    </citation>
    <scope>NUCLEOTIDE SEQUENCE</scope>
    <source>
        <strain evidence="2">KCTC 12986</strain>
    </source>
</reference>
<protein>
    <submittedName>
        <fullName evidence="2">Uncharacterized protein</fullName>
    </submittedName>
</protein>
<evidence type="ECO:0000313" key="2">
    <source>
        <dbReference type="EMBL" id="MBK1832834.1"/>
    </source>
</evidence>
<name>A0A934VJQ0_9BACT</name>
<sequence>MKSAAKLSLSLFSAVLSPALLAHPHHEGEAETAASVGPVAIGLLPGLGTSALTGKSRATLPPERVMEVLEFEIGVEIGSRAFHDTYGGDLKRARAAAESLIPNLDRRFLPAAGIKHRLGKVLIRTEAESDPLRDAVRKGDVGGLRAFRDYWNKNAGEVGKEHDLAVYHVHYAPSGIAYVNTVGSGNRYALSCGRGETSWADGTIAHEFGHSWNLHHNNKSGFFYEARPRDGRGARSAEGANYHVSIMHGGGNHNIGRLSTEEAYRVYETRQRKRQFGDPVAEPGEIAPFGAYDRARAEDGQAVTIDVIANDYDANNDVLDAQLLDEVSYHGGRIQLSSATGPGGRNEVIYTPPRNFVGEDFFHYLVVDATGKRDWGAVYVTVSGPVSVDLEETAYHYDFGTDSSPVPSDWTGITPGTKGDISWQTHPTKELRAVDEGARGGVNEINRDHVTSEGTTTLKHKIANGTWAITLNMGAGKGDFDRMVVRAEGRDLGSPLDSKAGEFPYLQGEVTVRDGELTLTFADLGGKSSRWAVTRLSLQKVAR</sequence>
<evidence type="ECO:0000256" key="1">
    <source>
        <dbReference type="SAM" id="SignalP"/>
    </source>
</evidence>
<dbReference type="RefSeq" id="WP_200390270.1">
    <property type="nucleotide sequence ID" value="NZ_JAENIO010000003.1"/>
</dbReference>
<dbReference type="InterPro" id="IPR024079">
    <property type="entry name" value="MetalloPept_cat_dom_sf"/>
</dbReference>
<dbReference type="Gene3D" id="2.60.40.3440">
    <property type="match status" value="1"/>
</dbReference>
<organism evidence="2 3">
    <name type="scientific">Roseibacillus ishigakijimensis</name>
    <dbReference type="NCBI Taxonomy" id="454146"/>
    <lineage>
        <taxon>Bacteria</taxon>
        <taxon>Pseudomonadati</taxon>
        <taxon>Verrucomicrobiota</taxon>
        <taxon>Verrucomicrobiia</taxon>
        <taxon>Verrucomicrobiales</taxon>
        <taxon>Verrucomicrobiaceae</taxon>
        <taxon>Roseibacillus</taxon>
    </lineage>
</organism>
<feature type="chain" id="PRO_5037703891" evidence="1">
    <location>
        <begin position="23"/>
        <end position="543"/>
    </location>
</feature>
<dbReference type="GO" id="GO:0008237">
    <property type="term" value="F:metallopeptidase activity"/>
    <property type="evidence" value="ECO:0007669"/>
    <property type="project" value="InterPro"/>
</dbReference>
<dbReference type="Pfam" id="PF17963">
    <property type="entry name" value="Big_9"/>
    <property type="match status" value="1"/>
</dbReference>
<comment type="caution">
    <text evidence="2">The sequence shown here is derived from an EMBL/GenBank/DDBJ whole genome shotgun (WGS) entry which is preliminary data.</text>
</comment>
<dbReference type="InterPro" id="IPR008979">
    <property type="entry name" value="Galactose-bd-like_sf"/>
</dbReference>
<gene>
    <name evidence="2" type="ORF">JIN78_02070</name>
</gene>
<dbReference type="EMBL" id="JAENIO010000003">
    <property type="protein sequence ID" value="MBK1832834.1"/>
    <property type="molecule type" value="Genomic_DNA"/>
</dbReference>
<feature type="signal peptide" evidence="1">
    <location>
        <begin position="1"/>
        <end position="22"/>
    </location>
</feature>
<evidence type="ECO:0000313" key="3">
    <source>
        <dbReference type="Proteomes" id="UP000604083"/>
    </source>
</evidence>
<keyword evidence="1" id="KW-0732">Signal</keyword>
<dbReference type="SUPFAM" id="SSF55486">
    <property type="entry name" value="Metalloproteases ('zincins'), catalytic domain"/>
    <property type="match status" value="1"/>
</dbReference>
<dbReference type="AlphaFoldDB" id="A0A934VJQ0"/>